<gene>
    <name evidence="5" type="primary">xseA</name>
    <name evidence="9" type="ORF">SAMN04488005_0907</name>
</gene>
<evidence type="ECO:0000259" key="7">
    <source>
        <dbReference type="Pfam" id="PF02601"/>
    </source>
</evidence>
<evidence type="ECO:0000313" key="9">
    <source>
        <dbReference type="EMBL" id="SFR36005.1"/>
    </source>
</evidence>
<feature type="domain" description="Exonuclease VII large subunit C-terminal" evidence="7">
    <location>
        <begin position="131"/>
        <end position="466"/>
    </location>
</feature>
<evidence type="ECO:0000256" key="2">
    <source>
        <dbReference type="ARBA" id="ARBA00022722"/>
    </source>
</evidence>
<name>A0A1I6G1E1_9RHOB</name>
<comment type="similarity">
    <text evidence="5 6">Belongs to the XseA family.</text>
</comment>
<evidence type="ECO:0000256" key="6">
    <source>
        <dbReference type="RuleBase" id="RU004355"/>
    </source>
</evidence>
<dbReference type="EC" id="3.1.11.6" evidence="5"/>
<dbReference type="HAMAP" id="MF_00378">
    <property type="entry name" value="Exonuc_7_L"/>
    <property type="match status" value="1"/>
</dbReference>
<dbReference type="GO" id="GO:0003676">
    <property type="term" value="F:nucleic acid binding"/>
    <property type="evidence" value="ECO:0007669"/>
    <property type="project" value="InterPro"/>
</dbReference>
<dbReference type="InterPro" id="IPR003753">
    <property type="entry name" value="Exonuc_VII_L"/>
</dbReference>
<dbReference type="PANTHER" id="PTHR30008">
    <property type="entry name" value="EXODEOXYRIBONUCLEASE 7 LARGE SUBUNIT"/>
    <property type="match status" value="1"/>
</dbReference>
<dbReference type="EMBL" id="FOYP01000001">
    <property type="protein sequence ID" value="SFR36005.1"/>
    <property type="molecule type" value="Genomic_DNA"/>
</dbReference>
<dbReference type="GO" id="GO:0006308">
    <property type="term" value="P:DNA catabolic process"/>
    <property type="evidence" value="ECO:0007669"/>
    <property type="project" value="UniProtKB-UniRule"/>
</dbReference>
<keyword evidence="4 5" id="KW-0269">Exonuclease</keyword>
<sequence>MDLFDDGPADNTPEFSVSEISGAVKKAIEGGFSHVRVRGELGRVSRPGSGHIYLDLKDDRAVLSGVIWKGRAQGLAHRPEEGMEVVATGKLTTFPGQSKYQMIIEDIAPAGAGALMAMLEKRKAALAAEGLFAPERKKPLPYLPVIIGVITSPSGAVIRDILHRLRDRFPRKVLVWPVAVQGQRCAPDVAAAIAGFNQLTPGGALPRPDLLIVARGGGSLEDLWGFNEEIVARAAAASDIPLISAVGHETDTTLIDFVADMRAPTPTAAAELAVPVRMELLAWVDQQGVRLNRALTTGVGQRKQRLRDLARALPAKDSLLQVPAQRLDHLAERLPAALRSAAAKKRLQLSEAALRPAILSRRIAEDRRRLATLAARLAPDLLTQRTTRQAERLSAALVRLSDHATRQQSERAARLATLGRMHETLGYKATLDRGYAVVRDGQGVVTRAAQAKGALEIEFSDAKVSVTTN</sequence>
<evidence type="ECO:0000256" key="1">
    <source>
        <dbReference type="ARBA" id="ARBA00022490"/>
    </source>
</evidence>
<keyword evidence="1 5" id="KW-0963">Cytoplasm</keyword>
<dbReference type="NCBIfam" id="TIGR00237">
    <property type="entry name" value="xseA"/>
    <property type="match status" value="1"/>
</dbReference>
<evidence type="ECO:0000313" key="10">
    <source>
        <dbReference type="Proteomes" id="UP000199478"/>
    </source>
</evidence>
<keyword evidence="2 5" id="KW-0540">Nuclease</keyword>
<dbReference type="InterPro" id="IPR020579">
    <property type="entry name" value="Exonuc_VII_lsu_C"/>
</dbReference>
<comment type="subunit">
    <text evidence="5">Heterooligomer composed of large and small subunits.</text>
</comment>
<reference evidence="10" key="1">
    <citation type="submission" date="2016-10" db="EMBL/GenBank/DDBJ databases">
        <authorList>
            <person name="Varghese N."/>
            <person name="Submissions S."/>
        </authorList>
    </citation>
    <scope>NUCLEOTIDE SEQUENCE [LARGE SCALE GENOMIC DNA]</scope>
    <source>
        <strain evidence="10">DSM 26879</strain>
    </source>
</reference>
<dbReference type="PANTHER" id="PTHR30008:SF0">
    <property type="entry name" value="EXODEOXYRIBONUCLEASE 7 LARGE SUBUNIT"/>
    <property type="match status" value="1"/>
</dbReference>
<accession>A0A1I6G1E1</accession>
<evidence type="ECO:0000259" key="8">
    <source>
        <dbReference type="Pfam" id="PF13742"/>
    </source>
</evidence>
<evidence type="ECO:0000256" key="3">
    <source>
        <dbReference type="ARBA" id="ARBA00022801"/>
    </source>
</evidence>
<dbReference type="GO" id="GO:0005737">
    <property type="term" value="C:cytoplasm"/>
    <property type="evidence" value="ECO:0007669"/>
    <property type="project" value="UniProtKB-SubCell"/>
</dbReference>
<evidence type="ECO:0000256" key="4">
    <source>
        <dbReference type="ARBA" id="ARBA00022839"/>
    </source>
</evidence>
<dbReference type="CDD" id="cd04489">
    <property type="entry name" value="ExoVII_LU_OBF"/>
    <property type="match status" value="1"/>
</dbReference>
<keyword evidence="3 5" id="KW-0378">Hydrolase</keyword>
<comment type="function">
    <text evidence="5">Bidirectionally degrades single-stranded DNA into large acid-insoluble oligonucleotides, which are then degraded further into small acid-soluble oligonucleotides.</text>
</comment>
<protein>
    <recommendedName>
        <fullName evidence="5">Exodeoxyribonuclease 7 large subunit</fullName>
        <ecNumber evidence="5">3.1.11.6</ecNumber>
    </recommendedName>
    <alternativeName>
        <fullName evidence="5">Exodeoxyribonuclease VII large subunit</fullName>
        <shortName evidence="5">Exonuclease VII large subunit</shortName>
    </alternativeName>
</protein>
<comment type="catalytic activity">
    <reaction evidence="5 6">
        <text>Exonucleolytic cleavage in either 5'- to 3'- or 3'- to 5'-direction to yield nucleoside 5'-phosphates.</text>
        <dbReference type="EC" id="3.1.11.6"/>
    </reaction>
</comment>
<dbReference type="AlphaFoldDB" id="A0A1I6G1E1"/>
<organism evidence="9 10">
    <name type="scientific">Yoonia tamlensis</name>
    <dbReference type="NCBI Taxonomy" id="390270"/>
    <lineage>
        <taxon>Bacteria</taxon>
        <taxon>Pseudomonadati</taxon>
        <taxon>Pseudomonadota</taxon>
        <taxon>Alphaproteobacteria</taxon>
        <taxon>Rhodobacterales</taxon>
        <taxon>Paracoccaceae</taxon>
        <taxon>Yoonia</taxon>
    </lineage>
</organism>
<comment type="subcellular location">
    <subcellularLocation>
        <location evidence="5 6">Cytoplasm</location>
    </subcellularLocation>
</comment>
<dbReference type="GO" id="GO:0008855">
    <property type="term" value="F:exodeoxyribonuclease VII activity"/>
    <property type="evidence" value="ECO:0007669"/>
    <property type="project" value="UniProtKB-UniRule"/>
</dbReference>
<dbReference type="InterPro" id="IPR025824">
    <property type="entry name" value="OB-fold_nuc-bd_dom"/>
</dbReference>
<keyword evidence="10" id="KW-1185">Reference proteome</keyword>
<dbReference type="Pfam" id="PF13742">
    <property type="entry name" value="tRNA_anti_2"/>
    <property type="match status" value="1"/>
</dbReference>
<feature type="domain" description="OB-fold nucleic acid binding" evidence="8">
    <location>
        <begin position="15"/>
        <end position="107"/>
    </location>
</feature>
<evidence type="ECO:0000256" key="5">
    <source>
        <dbReference type="HAMAP-Rule" id="MF_00378"/>
    </source>
</evidence>
<dbReference type="Pfam" id="PF02601">
    <property type="entry name" value="Exonuc_VII_L"/>
    <property type="match status" value="1"/>
</dbReference>
<dbReference type="GO" id="GO:0009318">
    <property type="term" value="C:exodeoxyribonuclease VII complex"/>
    <property type="evidence" value="ECO:0007669"/>
    <property type="project" value="UniProtKB-UniRule"/>
</dbReference>
<dbReference type="Proteomes" id="UP000199478">
    <property type="component" value="Unassembled WGS sequence"/>
</dbReference>
<proteinExistence type="inferred from homology"/>
<dbReference type="STRING" id="390270.SAMN04488005_0907"/>